<name>A0ABR6GR34_9BURK</name>
<comment type="caution">
    <text evidence="5">The sequence shown here is derived from an EMBL/GenBank/DDBJ whole genome shotgun (WGS) entry which is preliminary data.</text>
</comment>
<reference evidence="5 6" key="1">
    <citation type="submission" date="2020-08" db="EMBL/GenBank/DDBJ databases">
        <title>Genomic Encyclopedia of Type Strains, Phase III (KMG-III): the genomes of soil and plant-associated and newly described type strains.</title>
        <authorList>
            <person name="Whitman W."/>
        </authorList>
    </citation>
    <scope>NUCLEOTIDE SEQUENCE [LARGE SCALE GENOMIC DNA]</scope>
    <source>
        <strain evidence="5 6">CECT 7247</strain>
    </source>
</reference>
<organism evidence="5 6">
    <name type="scientific">Roseateles terrae</name>
    <dbReference type="NCBI Taxonomy" id="431060"/>
    <lineage>
        <taxon>Bacteria</taxon>
        <taxon>Pseudomonadati</taxon>
        <taxon>Pseudomonadota</taxon>
        <taxon>Betaproteobacteria</taxon>
        <taxon>Burkholderiales</taxon>
        <taxon>Sphaerotilaceae</taxon>
        <taxon>Roseateles</taxon>
    </lineage>
</organism>
<dbReference type="PANTHER" id="PTHR43022">
    <property type="entry name" value="PROTEIN SMF"/>
    <property type="match status" value="1"/>
</dbReference>
<dbReference type="Pfam" id="PF17782">
    <property type="entry name" value="WHD_DprA"/>
    <property type="match status" value="1"/>
</dbReference>
<gene>
    <name evidence="5" type="ORF">FHS28_001925</name>
</gene>
<evidence type="ECO:0000259" key="4">
    <source>
        <dbReference type="Pfam" id="PF17782"/>
    </source>
</evidence>
<dbReference type="SUPFAM" id="SSF102405">
    <property type="entry name" value="MCP/YpsA-like"/>
    <property type="match status" value="1"/>
</dbReference>
<comment type="similarity">
    <text evidence="1">Belongs to the DprA/Smf family.</text>
</comment>
<evidence type="ECO:0000256" key="2">
    <source>
        <dbReference type="SAM" id="MobiDB-lite"/>
    </source>
</evidence>
<evidence type="ECO:0000313" key="6">
    <source>
        <dbReference type="Proteomes" id="UP000574369"/>
    </source>
</evidence>
<dbReference type="Pfam" id="PF02481">
    <property type="entry name" value="DNA_processg_A"/>
    <property type="match status" value="1"/>
</dbReference>
<keyword evidence="6" id="KW-1185">Reference proteome</keyword>
<dbReference type="NCBIfam" id="TIGR00732">
    <property type="entry name" value="dprA"/>
    <property type="match status" value="1"/>
</dbReference>
<dbReference type="InterPro" id="IPR041614">
    <property type="entry name" value="DprA_WH"/>
</dbReference>
<dbReference type="Proteomes" id="UP000574369">
    <property type="component" value="Unassembled WGS sequence"/>
</dbReference>
<proteinExistence type="inferred from homology"/>
<evidence type="ECO:0000313" key="5">
    <source>
        <dbReference type="EMBL" id="MBB3194529.1"/>
    </source>
</evidence>
<dbReference type="Gene3D" id="3.40.50.450">
    <property type="match status" value="1"/>
</dbReference>
<dbReference type="PANTHER" id="PTHR43022:SF1">
    <property type="entry name" value="PROTEIN SMF"/>
    <property type="match status" value="1"/>
</dbReference>
<dbReference type="RefSeq" id="WP_088454525.1">
    <property type="nucleotide sequence ID" value="NZ_JACHXO010000003.1"/>
</dbReference>
<dbReference type="Gene3D" id="1.10.10.10">
    <property type="entry name" value="Winged helix-like DNA-binding domain superfamily/Winged helix DNA-binding domain"/>
    <property type="match status" value="1"/>
</dbReference>
<dbReference type="InterPro" id="IPR003488">
    <property type="entry name" value="DprA"/>
</dbReference>
<feature type="domain" description="DprA winged helix" evidence="4">
    <location>
        <begin position="361"/>
        <end position="416"/>
    </location>
</feature>
<feature type="region of interest" description="Disordered" evidence="2">
    <location>
        <begin position="293"/>
        <end position="347"/>
    </location>
</feature>
<sequence>MQHEDLRTWLHLLDSVGRAAARRLLTRHGDPAAVLKAGPSGWTGLITAAEAQRLREGPPKLEQVWQRTLAWLDAAPSHSILLLGDPDYPPALLHTADPPLMLYLDGRRELLGRRAVAVVGSRHPTPQGEDNARQFAAGLGHAGFCVVSGLATGIDGAAHEAALNTAGSTIAVLGTGIDQVYPLSHEALARHISRRGLLVSEYFVGTPPLSPNFPQRNRIIASLAEGCLVVEAAMKSGSLITARMASEAGREVFAIPGSIHAAQSRGCHHLLKQGACLVQTLDDLLCELPPMTPAAGTAPGGAGHGKPDASRRFMASNPAGPSRASSDEAADAACEGTPVDEWETPLDRPAAHTLGTRLEDADDTPDPSLEHPVLRALGHDPLTLDQLGQRTGWPVESLSAALLDLELDGQVARLPGARYQRRVRA</sequence>
<dbReference type="InterPro" id="IPR057666">
    <property type="entry name" value="DrpA_SLOG"/>
</dbReference>
<accession>A0ABR6GR34</accession>
<dbReference type="EMBL" id="JACHXO010000003">
    <property type="protein sequence ID" value="MBB3194529.1"/>
    <property type="molecule type" value="Genomic_DNA"/>
</dbReference>
<protein>
    <submittedName>
        <fullName evidence="5">DNA processing protein</fullName>
    </submittedName>
</protein>
<feature type="domain" description="Smf/DprA SLOG" evidence="3">
    <location>
        <begin position="80"/>
        <end position="288"/>
    </location>
</feature>
<evidence type="ECO:0000256" key="1">
    <source>
        <dbReference type="ARBA" id="ARBA00006525"/>
    </source>
</evidence>
<evidence type="ECO:0000259" key="3">
    <source>
        <dbReference type="Pfam" id="PF02481"/>
    </source>
</evidence>
<dbReference type="InterPro" id="IPR036388">
    <property type="entry name" value="WH-like_DNA-bd_sf"/>
</dbReference>